<dbReference type="InterPro" id="IPR051283">
    <property type="entry name" value="Sec_Metabolite_Acyltrans"/>
</dbReference>
<dbReference type="Pfam" id="PF02458">
    <property type="entry name" value="Transferase"/>
    <property type="match status" value="1"/>
</dbReference>
<keyword evidence="3" id="KW-1185">Reference proteome</keyword>
<accession>A0A6G1DUY5</accession>
<sequence length="80" mass="8936">MVYTLRYFDPSGMMMGSSPRFNVYGCDFGWGKAVVAWSGMAHKIDGKTSLYPRQEGEGSMDAEVVLTPKHKAALEHDDEF</sequence>
<reference evidence="2 3" key="1">
    <citation type="submission" date="2019-11" db="EMBL/GenBank/DDBJ databases">
        <title>Whole genome sequence of Oryza granulata.</title>
        <authorList>
            <person name="Li W."/>
        </authorList>
    </citation>
    <scope>NUCLEOTIDE SEQUENCE [LARGE SCALE GENOMIC DNA]</scope>
    <source>
        <strain evidence="3">cv. Menghai</strain>
        <tissue evidence="2">Leaf</tissue>
    </source>
</reference>
<proteinExistence type="predicted"/>
<dbReference type="Gene3D" id="3.30.559.10">
    <property type="entry name" value="Chloramphenicol acetyltransferase-like domain"/>
    <property type="match status" value="1"/>
</dbReference>
<dbReference type="GO" id="GO:0050734">
    <property type="term" value="F:hydroxycinnamoyltransferase activity"/>
    <property type="evidence" value="ECO:0007669"/>
    <property type="project" value="UniProtKB-ARBA"/>
</dbReference>
<dbReference type="OrthoDB" id="444127at2759"/>
<dbReference type="EMBL" id="SPHZ02000006">
    <property type="protein sequence ID" value="KAF0915473.1"/>
    <property type="molecule type" value="Genomic_DNA"/>
</dbReference>
<dbReference type="AlphaFoldDB" id="A0A6G1DUY5"/>
<evidence type="ECO:0000313" key="3">
    <source>
        <dbReference type="Proteomes" id="UP000479710"/>
    </source>
</evidence>
<organism evidence="2 3">
    <name type="scientific">Oryza meyeriana var. granulata</name>
    <dbReference type="NCBI Taxonomy" id="110450"/>
    <lineage>
        <taxon>Eukaryota</taxon>
        <taxon>Viridiplantae</taxon>
        <taxon>Streptophyta</taxon>
        <taxon>Embryophyta</taxon>
        <taxon>Tracheophyta</taxon>
        <taxon>Spermatophyta</taxon>
        <taxon>Magnoliopsida</taxon>
        <taxon>Liliopsida</taxon>
        <taxon>Poales</taxon>
        <taxon>Poaceae</taxon>
        <taxon>BOP clade</taxon>
        <taxon>Oryzoideae</taxon>
        <taxon>Oryzeae</taxon>
        <taxon>Oryzinae</taxon>
        <taxon>Oryza</taxon>
        <taxon>Oryza meyeriana</taxon>
    </lineage>
</organism>
<keyword evidence="1" id="KW-0808">Transferase</keyword>
<dbReference type="InterPro" id="IPR023213">
    <property type="entry name" value="CAT-like_dom_sf"/>
</dbReference>
<dbReference type="PANTHER" id="PTHR31896">
    <property type="entry name" value="FAMILY REGULATORY PROTEIN, PUTATIVE (AFU_ORTHOLOGUE AFUA_3G14730)-RELATED"/>
    <property type="match status" value="1"/>
</dbReference>
<dbReference type="Proteomes" id="UP000479710">
    <property type="component" value="Unassembled WGS sequence"/>
</dbReference>
<gene>
    <name evidence="2" type="ORF">E2562_036478</name>
</gene>
<evidence type="ECO:0000256" key="1">
    <source>
        <dbReference type="ARBA" id="ARBA00022679"/>
    </source>
</evidence>
<dbReference type="PANTHER" id="PTHR31896:SF12">
    <property type="entry name" value="HXXXD-TYPE ACYL-TRANSFERASE FAMILY PROTEIN"/>
    <property type="match status" value="1"/>
</dbReference>
<protein>
    <submittedName>
        <fullName evidence="2">Uncharacterized protein</fullName>
    </submittedName>
</protein>
<name>A0A6G1DUY5_9ORYZ</name>
<evidence type="ECO:0000313" key="2">
    <source>
        <dbReference type="EMBL" id="KAF0915473.1"/>
    </source>
</evidence>
<comment type="caution">
    <text evidence="2">The sequence shown here is derived from an EMBL/GenBank/DDBJ whole genome shotgun (WGS) entry which is preliminary data.</text>
</comment>